<dbReference type="Gramene" id="Zm00001eb037060_T001">
    <property type="protein sequence ID" value="Zm00001eb037060_P001"/>
    <property type="gene ID" value="Zm00001eb037060"/>
</dbReference>
<keyword evidence="2" id="KW-1185">Reference proteome</keyword>
<organism evidence="1 2">
    <name type="scientific">Zea mays</name>
    <name type="common">Maize</name>
    <dbReference type="NCBI Taxonomy" id="4577"/>
    <lineage>
        <taxon>Eukaryota</taxon>
        <taxon>Viridiplantae</taxon>
        <taxon>Streptophyta</taxon>
        <taxon>Embryophyta</taxon>
        <taxon>Tracheophyta</taxon>
        <taxon>Spermatophyta</taxon>
        <taxon>Magnoliopsida</taxon>
        <taxon>Liliopsida</taxon>
        <taxon>Poales</taxon>
        <taxon>Poaceae</taxon>
        <taxon>PACMAD clade</taxon>
        <taxon>Panicoideae</taxon>
        <taxon>Andropogonodae</taxon>
        <taxon>Andropogoneae</taxon>
        <taxon>Tripsacinae</taxon>
        <taxon>Zea</taxon>
    </lineage>
</organism>
<evidence type="ECO:0000313" key="2">
    <source>
        <dbReference type="Proteomes" id="UP000007305"/>
    </source>
</evidence>
<dbReference type="Proteomes" id="UP000007305">
    <property type="component" value="Chromosome 1"/>
</dbReference>
<accession>A0A804LUA8</accession>
<dbReference type="InParanoid" id="A0A804LUA8"/>
<reference evidence="1" key="3">
    <citation type="submission" date="2021-05" db="UniProtKB">
        <authorList>
            <consortium name="EnsemblPlants"/>
        </authorList>
    </citation>
    <scope>IDENTIFICATION</scope>
    <source>
        <strain evidence="1">cv. B73</strain>
    </source>
</reference>
<evidence type="ECO:0000313" key="1">
    <source>
        <dbReference type="EnsemblPlants" id="Zm00001eb037060_P001"/>
    </source>
</evidence>
<reference evidence="1" key="2">
    <citation type="submission" date="2019-07" db="EMBL/GenBank/DDBJ databases">
        <authorList>
            <person name="Seetharam A."/>
            <person name="Woodhouse M."/>
            <person name="Cannon E."/>
        </authorList>
    </citation>
    <scope>NUCLEOTIDE SEQUENCE [LARGE SCALE GENOMIC DNA]</scope>
    <source>
        <strain evidence="1">cv. B73</strain>
    </source>
</reference>
<reference evidence="2" key="1">
    <citation type="submission" date="2015-12" db="EMBL/GenBank/DDBJ databases">
        <title>Update maize B73 reference genome by single molecule sequencing technologies.</title>
        <authorList>
            <consortium name="Maize Genome Sequencing Project"/>
            <person name="Ware D."/>
        </authorList>
    </citation>
    <scope>NUCLEOTIDE SEQUENCE [LARGE SCALE GENOMIC DNA]</scope>
    <source>
        <strain evidence="2">cv. B73</strain>
    </source>
</reference>
<sequence>MYEKGDYRAGSCQIPNAVMFRLVNLLGNRRMKSILAPSRSMARHKGGRIFHSWSPWGPTWAGYFAETSAQVLCPSVSCFTTDATSFMSTRICSLLSLSRIVTFVAESTVTANGTPISSVLAYLLPIEIAAR</sequence>
<name>A0A804LUA8_MAIZE</name>
<dbReference type="EnsemblPlants" id="Zm00001eb037060_T001">
    <property type="protein sequence ID" value="Zm00001eb037060_P001"/>
    <property type="gene ID" value="Zm00001eb037060"/>
</dbReference>
<proteinExistence type="predicted"/>
<protein>
    <submittedName>
        <fullName evidence="1">Uncharacterized protein</fullName>
    </submittedName>
</protein>
<dbReference type="AlphaFoldDB" id="A0A804LUA8"/>